<gene>
    <name evidence="2" type="ORF">CLV28_2899</name>
</gene>
<comment type="caution">
    <text evidence="2">The sequence shown here is derived from an EMBL/GenBank/DDBJ whole genome shotgun (WGS) entry which is preliminary data.</text>
</comment>
<keyword evidence="1" id="KW-0472">Membrane</keyword>
<keyword evidence="3" id="KW-1185">Reference proteome</keyword>
<evidence type="ECO:0000313" key="3">
    <source>
        <dbReference type="Proteomes" id="UP000231693"/>
    </source>
</evidence>
<feature type="transmembrane region" description="Helical" evidence="1">
    <location>
        <begin position="6"/>
        <end position="25"/>
    </location>
</feature>
<dbReference type="GO" id="GO:0016020">
    <property type="term" value="C:membrane"/>
    <property type="evidence" value="ECO:0007669"/>
    <property type="project" value="InterPro"/>
</dbReference>
<proteinExistence type="predicted"/>
<dbReference type="OrthoDB" id="3216131at2"/>
<name>A0A2M9CCL7_9CELL</name>
<dbReference type="AlphaFoldDB" id="A0A2M9CCL7"/>
<sequence length="96" mass="10818">MTLFFQLVGVLLWAYWIVLLGRLVLDLVQQFARQWRPTGVMLVLAELLYTVTDPPLRAIRKIVPPLRIGGVAIDLAFLILFIVVSFGSNIALNIAR</sequence>
<evidence type="ECO:0000313" key="2">
    <source>
        <dbReference type="EMBL" id="PJJ69089.1"/>
    </source>
</evidence>
<keyword evidence="1" id="KW-1133">Transmembrane helix</keyword>
<keyword evidence="1" id="KW-0812">Transmembrane</keyword>
<dbReference type="EMBL" id="PGFE01000006">
    <property type="protein sequence ID" value="PJJ69089.1"/>
    <property type="molecule type" value="Genomic_DNA"/>
</dbReference>
<dbReference type="Pfam" id="PF02325">
    <property type="entry name" value="CCB3_YggT"/>
    <property type="match status" value="1"/>
</dbReference>
<accession>A0A2M9CCL7</accession>
<protein>
    <submittedName>
        <fullName evidence="2">YggT family protein</fullName>
    </submittedName>
</protein>
<dbReference type="RefSeq" id="WP_100424029.1">
    <property type="nucleotide sequence ID" value="NZ_BOOX01000008.1"/>
</dbReference>
<dbReference type="Proteomes" id="UP000231693">
    <property type="component" value="Unassembled WGS sequence"/>
</dbReference>
<feature type="transmembrane region" description="Helical" evidence="1">
    <location>
        <begin position="68"/>
        <end position="92"/>
    </location>
</feature>
<organism evidence="2 3">
    <name type="scientific">Sediminihabitans luteus</name>
    <dbReference type="NCBI Taxonomy" id="1138585"/>
    <lineage>
        <taxon>Bacteria</taxon>
        <taxon>Bacillati</taxon>
        <taxon>Actinomycetota</taxon>
        <taxon>Actinomycetes</taxon>
        <taxon>Micrococcales</taxon>
        <taxon>Cellulomonadaceae</taxon>
        <taxon>Sediminihabitans</taxon>
    </lineage>
</organism>
<evidence type="ECO:0000256" key="1">
    <source>
        <dbReference type="SAM" id="Phobius"/>
    </source>
</evidence>
<reference evidence="2 3" key="1">
    <citation type="submission" date="2017-11" db="EMBL/GenBank/DDBJ databases">
        <title>Genomic Encyclopedia of Archaeal and Bacterial Type Strains, Phase II (KMG-II): From Individual Species to Whole Genera.</title>
        <authorList>
            <person name="Goeker M."/>
        </authorList>
    </citation>
    <scope>NUCLEOTIDE SEQUENCE [LARGE SCALE GENOMIC DNA]</scope>
    <source>
        <strain evidence="2 3">DSM 25478</strain>
    </source>
</reference>
<dbReference type="InterPro" id="IPR003425">
    <property type="entry name" value="CCB3/YggT"/>
</dbReference>